<reference evidence="3 4" key="1">
    <citation type="journal article" date="2015" name="Genome Biol. Evol.">
        <title>Comparative Genomics of a Bacterivorous Green Alga Reveals Evolutionary Causalities and Consequences of Phago-Mixotrophic Mode of Nutrition.</title>
        <authorList>
            <person name="Burns J.A."/>
            <person name="Paasch A."/>
            <person name="Narechania A."/>
            <person name="Kim E."/>
        </authorList>
    </citation>
    <scope>NUCLEOTIDE SEQUENCE [LARGE SCALE GENOMIC DNA]</scope>
    <source>
        <strain evidence="3 4">PLY_AMNH</strain>
    </source>
</reference>
<name>A0AAE0FQD1_9CHLO</name>
<dbReference type="Pfam" id="PF24606">
    <property type="entry name" value="CEMIP_beta-hel"/>
    <property type="match status" value="1"/>
</dbReference>
<keyword evidence="1" id="KW-0732">Signal</keyword>
<dbReference type="InterPro" id="IPR052387">
    <property type="entry name" value="Fibrocystin"/>
</dbReference>
<dbReference type="EMBL" id="LGRX02014905">
    <property type="protein sequence ID" value="KAK3263964.1"/>
    <property type="molecule type" value="Genomic_DNA"/>
</dbReference>
<dbReference type="InterPro" id="IPR055401">
    <property type="entry name" value="CEMIP_beta-hel_dom"/>
</dbReference>
<gene>
    <name evidence="3" type="ORF">CYMTET_27266</name>
</gene>
<evidence type="ECO:0000259" key="2">
    <source>
        <dbReference type="Pfam" id="PF24606"/>
    </source>
</evidence>
<dbReference type="AlphaFoldDB" id="A0AAE0FQD1"/>
<protein>
    <recommendedName>
        <fullName evidence="2">CEMIP beta-helix domain-containing protein</fullName>
    </recommendedName>
</protein>
<dbReference type="PANTHER" id="PTHR46769">
    <property type="entry name" value="POLYCYSTIC KIDNEY AND HEPATIC DISEASE 1 (AUTOSOMAL RECESSIVE)-LIKE 1"/>
    <property type="match status" value="1"/>
</dbReference>
<accession>A0AAE0FQD1</accession>
<dbReference type="Proteomes" id="UP001190700">
    <property type="component" value="Unassembled WGS sequence"/>
</dbReference>
<sequence>MTWARLGQKHNAGDQYLHLHPDDCDDDAGWQVDDLVVLTAAPYQFASSDKYRAVGAPRFWMNHPKNTASYKANVEALEDYKGFLSGVDEENGNFTGVEVVRIARKVNKTTYRLVEALYYNHDFTVETLRNDDQAADVTVGTHAALLTRHIVVTSSLTTGGGGCNNIPSTASAPHRNGGEGRVVENMDDQPTDYDTGQGIRADVSECLKGVKAPSDPLDPPNASWLFGTSHLGQGCNTMFGAEQKFRYGASVSLDGVEMKRTGTAPNFGRLGTYGVHFHLAGYARSFTGYLRNPQYTRELRVVSSSIWMSFARWITVHGTMETLQRNNVGFLGYGSGYFLEDGTEMDNVIDHNTGIAALSTIHNKYWNPAPVYSFVATDYSVMSSYWFKNNLNTLSRNLACNSPSPVLAVWYVPQKTQILRGPSAICIGNPDLDLPGMASQGVAQAQASADRHGLDGCDVTKPYTATNGPSFCANPTRQTDCRCLAGHQYQPNMRPSGIADPRKYAECYVPSNFTFRFVHATIQVNGGYEYGTYCNLYTSTADAPIALNAENVVYAMAGFYSEFPEMLRTDANGYMLGIDQTYSFGTCDRAKVPEGNKYYCAQYLPADGWNTCTDLLGQGEYVSSIYKNMQNGDYTSLVTPESVMDATAEQYCSTQTGGTCQSDNGMQNAWYTVPKVFSSLLLWRTGKSQALLYLGAAWTKDAPPWCLGCALLTGASVNKTTYTIYSDAHNPGLQYLSTQIIGGFDMTNPNPVMPGLYVVYDDLLLQGSLSLPQNTAVFTGNATLIDRSSVLDLSAEGLLSGKNHDHPHYSQHVVLDVPSATKAGIEECG</sequence>
<evidence type="ECO:0000313" key="3">
    <source>
        <dbReference type="EMBL" id="KAK3263964.1"/>
    </source>
</evidence>
<proteinExistence type="predicted"/>
<feature type="domain" description="CEMIP beta-helix" evidence="2">
    <location>
        <begin position="239"/>
        <end position="404"/>
    </location>
</feature>
<evidence type="ECO:0000256" key="1">
    <source>
        <dbReference type="ARBA" id="ARBA00022729"/>
    </source>
</evidence>
<comment type="caution">
    <text evidence="3">The sequence shown here is derived from an EMBL/GenBank/DDBJ whole genome shotgun (WGS) entry which is preliminary data.</text>
</comment>
<keyword evidence="4" id="KW-1185">Reference proteome</keyword>
<dbReference type="PANTHER" id="PTHR46769:SF2">
    <property type="entry name" value="FIBROCYSTIN-L ISOFORM 2 PRECURSOR-RELATED"/>
    <property type="match status" value="1"/>
</dbReference>
<organism evidence="3 4">
    <name type="scientific">Cymbomonas tetramitiformis</name>
    <dbReference type="NCBI Taxonomy" id="36881"/>
    <lineage>
        <taxon>Eukaryota</taxon>
        <taxon>Viridiplantae</taxon>
        <taxon>Chlorophyta</taxon>
        <taxon>Pyramimonadophyceae</taxon>
        <taxon>Pyramimonadales</taxon>
        <taxon>Pyramimonadaceae</taxon>
        <taxon>Cymbomonas</taxon>
    </lineage>
</organism>
<evidence type="ECO:0000313" key="4">
    <source>
        <dbReference type="Proteomes" id="UP001190700"/>
    </source>
</evidence>